<dbReference type="InterPro" id="IPR001849">
    <property type="entry name" value="PH_domain"/>
</dbReference>
<feature type="non-terminal residue" evidence="6">
    <location>
        <position position="719"/>
    </location>
</feature>
<dbReference type="SMART" id="SM00233">
    <property type="entry name" value="PH"/>
    <property type="match status" value="1"/>
</dbReference>
<evidence type="ECO:0000256" key="2">
    <source>
        <dbReference type="SAM" id="MobiDB-lite"/>
    </source>
</evidence>
<dbReference type="GO" id="GO:0008286">
    <property type="term" value="P:insulin receptor signaling pathway"/>
    <property type="evidence" value="ECO:0007669"/>
    <property type="project" value="InterPro"/>
</dbReference>
<dbReference type="GO" id="GO:0005158">
    <property type="term" value="F:insulin receptor binding"/>
    <property type="evidence" value="ECO:0007669"/>
    <property type="project" value="InterPro"/>
</dbReference>
<dbReference type="EMBL" id="NHOQ01000204">
    <property type="protein sequence ID" value="PWA32196.1"/>
    <property type="molecule type" value="Genomic_DNA"/>
</dbReference>
<evidence type="ECO:0000256" key="1">
    <source>
        <dbReference type="ARBA" id="ARBA00022553"/>
    </source>
</evidence>
<feature type="domain" description="IRS-type PTB" evidence="5">
    <location>
        <begin position="231"/>
        <end position="337"/>
    </location>
</feature>
<feature type="region of interest" description="Disordered" evidence="2">
    <location>
        <begin position="558"/>
        <end position="585"/>
    </location>
</feature>
<dbReference type="PROSITE" id="PS50003">
    <property type="entry name" value="PH_DOMAIN"/>
    <property type="match status" value="1"/>
</dbReference>
<keyword evidence="3" id="KW-0812">Transmembrane</keyword>
<evidence type="ECO:0000259" key="4">
    <source>
        <dbReference type="PROSITE" id="PS50003"/>
    </source>
</evidence>
<dbReference type="PANTHER" id="PTHR10614:SF8">
    <property type="entry name" value="INSULIN RECEPTOR SUBSTRATE 3"/>
    <property type="match status" value="1"/>
</dbReference>
<evidence type="ECO:0000259" key="5">
    <source>
        <dbReference type="PROSITE" id="PS51064"/>
    </source>
</evidence>
<feature type="region of interest" description="Disordered" evidence="2">
    <location>
        <begin position="1"/>
        <end position="34"/>
    </location>
</feature>
<dbReference type="Proteomes" id="UP000250572">
    <property type="component" value="Unassembled WGS sequence"/>
</dbReference>
<protein>
    <recommendedName>
        <fullName evidence="8">IRS-type PTB domain-containing protein</fullName>
    </recommendedName>
</protein>
<dbReference type="InterPro" id="IPR039011">
    <property type="entry name" value="IRS"/>
</dbReference>
<dbReference type="GO" id="GO:0005886">
    <property type="term" value="C:plasma membrane"/>
    <property type="evidence" value="ECO:0007669"/>
    <property type="project" value="TreeGrafter"/>
</dbReference>
<dbReference type="Gene3D" id="2.30.29.30">
    <property type="entry name" value="Pleckstrin-homology domain (PH domain)/Phosphotyrosine-binding domain (PTB)"/>
    <property type="match status" value="2"/>
</dbReference>
<dbReference type="SUPFAM" id="SSF54076">
    <property type="entry name" value="RNase A-like"/>
    <property type="match status" value="1"/>
</dbReference>
<dbReference type="SMART" id="SM01244">
    <property type="entry name" value="IRS"/>
    <property type="match status" value="1"/>
</dbReference>
<gene>
    <name evidence="6" type="ORF">CCH79_00013458</name>
</gene>
<organism evidence="6 7">
    <name type="scientific">Gambusia affinis</name>
    <name type="common">Western mosquitofish</name>
    <name type="synonym">Heterandria affinis</name>
    <dbReference type="NCBI Taxonomy" id="33528"/>
    <lineage>
        <taxon>Eukaryota</taxon>
        <taxon>Metazoa</taxon>
        <taxon>Chordata</taxon>
        <taxon>Craniata</taxon>
        <taxon>Vertebrata</taxon>
        <taxon>Euteleostomi</taxon>
        <taxon>Actinopterygii</taxon>
        <taxon>Neopterygii</taxon>
        <taxon>Teleostei</taxon>
        <taxon>Neoteleostei</taxon>
        <taxon>Acanthomorphata</taxon>
        <taxon>Ovalentaria</taxon>
        <taxon>Atherinomorphae</taxon>
        <taxon>Cyprinodontiformes</taxon>
        <taxon>Poeciliidae</taxon>
        <taxon>Poeciliinae</taxon>
        <taxon>Gambusia</taxon>
    </lineage>
</organism>
<dbReference type="GO" id="GO:0005829">
    <property type="term" value="C:cytosol"/>
    <property type="evidence" value="ECO:0007669"/>
    <property type="project" value="TreeGrafter"/>
</dbReference>
<dbReference type="SMART" id="SM00310">
    <property type="entry name" value="PTBI"/>
    <property type="match status" value="1"/>
</dbReference>
<feature type="compositionally biased region" description="Polar residues" evidence="2">
    <location>
        <begin position="344"/>
        <end position="354"/>
    </location>
</feature>
<reference evidence="6 7" key="1">
    <citation type="journal article" date="2018" name="G3 (Bethesda)">
        <title>A High-Quality Reference Genome for the Invasive Mosquitofish Gambusia affinis Using a Chicago Library.</title>
        <authorList>
            <person name="Hoffberg S.L."/>
            <person name="Troendle N.J."/>
            <person name="Glenn T.C."/>
            <person name="Mahmud O."/>
            <person name="Louha S."/>
            <person name="Chalopin D."/>
            <person name="Bennetzen J.L."/>
            <person name="Mauricio R."/>
        </authorList>
    </citation>
    <scope>NUCLEOTIDE SEQUENCE [LARGE SCALE GENOMIC DNA]</scope>
    <source>
        <strain evidence="6">NE01/NJP1002.9</strain>
        <tissue evidence="6">Muscle</tissue>
    </source>
</reference>
<dbReference type="PANTHER" id="PTHR10614">
    <property type="entry name" value="INSULIN RECEPTOR SUBSTRATE"/>
    <property type="match status" value="1"/>
</dbReference>
<feature type="compositionally biased region" description="Low complexity" evidence="2">
    <location>
        <begin position="408"/>
        <end position="418"/>
    </location>
</feature>
<proteinExistence type="predicted"/>
<feature type="region of interest" description="Disordered" evidence="2">
    <location>
        <begin position="344"/>
        <end position="439"/>
    </location>
</feature>
<dbReference type="Gene3D" id="3.10.130.10">
    <property type="entry name" value="Ribonuclease A-like domain"/>
    <property type="match status" value="1"/>
</dbReference>
<dbReference type="InterPro" id="IPR002404">
    <property type="entry name" value="IRS_PTB"/>
</dbReference>
<feature type="transmembrane region" description="Helical" evidence="3">
    <location>
        <begin position="595"/>
        <end position="615"/>
    </location>
</feature>
<keyword evidence="1" id="KW-0597">Phosphoprotein</keyword>
<accession>A0A315W8T4</accession>
<dbReference type="InterPro" id="IPR036816">
    <property type="entry name" value="RNaseA-like_dom_sf"/>
</dbReference>
<evidence type="ECO:0000313" key="7">
    <source>
        <dbReference type="Proteomes" id="UP000250572"/>
    </source>
</evidence>
<comment type="caution">
    <text evidence="6">The sequence shown here is derived from an EMBL/GenBank/DDBJ whole genome shotgun (WGS) entry which is preliminary data.</text>
</comment>
<evidence type="ECO:0000313" key="6">
    <source>
        <dbReference type="EMBL" id="PWA32196.1"/>
    </source>
</evidence>
<keyword evidence="7" id="KW-1185">Reference proteome</keyword>
<dbReference type="SUPFAM" id="SSF50729">
    <property type="entry name" value="PH domain-like"/>
    <property type="match status" value="2"/>
</dbReference>
<dbReference type="InterPro" id="IPR011993">
    <property type="entry name" value="PH-like_dom_sf"/>
</dbReference>
<dbReference type="PRINTS" id="PR00628">
    <property type="entry name" value="INSULINRSI"/>
</dbReference>
<dbReference type="GO" id="GO:0043548">
    <property type="term" value="F:phosphatidylinositol 3-kinase binding"/>
    <property type="evidence" value="ECO:0007669"/>
    <property type="project" value="TreeGrafter"/>
</dbReference>
<name>A0A315W8T4_GAMAF</name>
<dbReference type="AlphaFoldDB" id="A0A315W8T4"/>
<sequence length="719" mass="80641">MAEGQDSSVKRGFVEPPCTPQSSHHCSLTRAGESPLQFHLKNHHTEQDEDEDSNESPSSRCFEELFCTRETPIPLAPLAGALMAASGPQGDVVKEGYLGKLERSHRRYFVLRTGSHTGLSRLEWYKNQENFTAMEKSDGKAVLFGTSKQGVIYLRCCLGVSRNGSSRKGHTVALYDKDQTLVLVMEEQQQQEDWYLAIKRLMEEEQRDEEREEGFDEDDDGYCTLPPAAFFKEVWPVMVKPRGLGSSKPFTGENRLCLSASTLVLVRLGSSNDLPSVTIPLLSVRRFGHLDGFFFLELGRSAPHGPGEIWMEAREEGNPVLAQHIHESVRETVRSLRALPDFTRSLTSSPNQQPALPASKRCRPKHRDKSANVRTLTPRVLHPRTSESQTSPAQRHRRAQKPEDTKSESSLSFTSHLSPARCQQSPAPETKSCSMQSWESAEKEEGLGYMMMSPTVSHSLSELPHDDYVVMESPQKLNRPGYCSSSSSSSLQTSFSSSTYDGFSPLHPSRLQNSDISQPCCPGTPENVPLPIETSFSAQPQQDQDFDRSLLIPPFLLSGSGMKKPPPSSPNVDTRQFSRPQPEKERVRKNWLPTLTMRILPVCLLVCLLLVLVIASKKDGASKKHHVSRTTERYLSFLNQHVIDAMDEDSCATVIAERNINKDKAKNTFILANETIVKAICKYKSGKIRTDRRFYLILCERTGDGKYTGKRRDLNLEVQ</sequence>
<evidence type="ECO:0000256" key="3">
    <source>
        <dbReference type="SAM" id="Phobius"/>
    </source>
</evidence>
<dbReference type="CDD" id="cd01204">
    <property type="entry name" value="PTB_IRS"/>
    <property type="match status" value="1"/>
</dbReference>
<keyword evidence="3" id="KW-0472">Membrane</keyword>
<evidence type="ECO:0008006" key="8">
    <source>
        <dbReference type="Google" id="ProtNLM"/>
    </source>
</evidence>
<feature type="compositionally biased region" description="Polar residues" evidence="2">
    <location>
        <begin position="421"/>
        <end position="439"/>
    </location>
</feature>
<dbReference type="Pfam" id="PF02174">
    <property type="entry name" value="IRS"/>
    <property type="match status" value="1"/>
</dbReference>
<feature type="domain" description="PH" evidence="4">
    <location>
        <begin position="91"/>
        <end position="203"/>
    </location>
</feature>
<keyword evidence="3" id="KW-1133">Transmembrane helix</keyword>
<dbReference type="PROSITE" id="PS51064">
    <property type="entry name" value="IRS_PTB"/>
    <property type="match status" value="1"/>
</dbReference>